<reference evidence="1" key="1">
    <citation type="submission" date="2020-05" db="EMBL/GenBank/DDBJ databases">
        <authorList>
            <person name="Chiriac C."/>
            <person name="Salcher M."/>
            <person name="Ghai R."/>
            <person name="Kavagutti S V."/>
        </authorList>
    </citation>
    <scope>NUCLEOTIDE SEQUENCE</scope>
</reference>
<evidence type="ECO:0000313" key="1">
    <source>
        <dbReference type="EMBL" id="CAB4175282.1"/>
    </source>
</evidence>
<proteinExistence type="predicted"/>
<evidence type="ECO:0000313" key="2">
    <source>
        <dbReference type="EMBL" id="CAB4193582.1"/>
    </source>
</evidence>
<sequence>MENKKSPSKIKREKQIFNHIENRLIEWRDIKHLELEDGDVISSCWVDDENYEYNGYWHGEITRMVEETDEQFQKRIASNELNSKWAKEKRYESYLKLKKEFENE</sequence>
<organism evidence="1">
    <name type="scientific">uncultured Caudovirales phage</name>
    <dbReference type="NCBI Taxonomy" id="2100421"/>
    <lineage>
        <taxon>Viruses</taxon>
        <taxon>Duplodnaviria</taxon>
        <taxon>Heunggongvirae</taxon>
        <taxon>Uroviricota</taxon>
        <taxon>Caudoviricetes</taxon>
        <taxon>Peduoviridae</taxon>
        <taxon>Maltschvirus</taxon>
        <taxon>Maltschvirus maltsch</taxon>
    </lineage>
</organism>
<name>A0A6J5PVU1_9CAUD</name>
<dbReference type="EMBL" id="LR797195">
    <property type="protein sequence ID" value="CAB4193582.1"/>
    <property type="molecule type" value="Genomic_DNA"/>
</dbReference>
<protein>
    <submittedName>
        <fullName evidence="1">Uncharacterized protein</fullName>
    </submittedName>
</protein>
<gene>
    <name evidence="2" type="ORF">UFOVP1247_104</name>
    <name evidence="1" type="ORF">UFOVP970_144</name>
</gene>
<accession>A0A6J5PVU1</accession>
<dbReference type="EMBL" id="LR796916">
    <property type="protein sequence ID" value="CAB4175282.1"/>
    <property type="molecule type" value="Genomic_DNA"/>
</dbReference>